<dbReference type="Pfam" id="PF05367">
    <property type="entry name" value="Phage_endo_I"/>
    <property type="match status" value="1"/>
</dbReference>
<proteinExistence type="predicted"/>
<gene>
    <name evidence="1" type="primary">22</name>
</gene>
<reference evidence="1 2" key="1">
    <citation type="journal article" date="2007" name="J. Mol. Biol.">
        <title>Genome sequence, structural proteins, and capsid organization of the cyanophage Syn5: a "horned" bacteriophage of marine synechococcus.</title>
        <authorList>
            <person name="Pope W.H."/>
            <person name="Weigele P.R."/>
            <person name="Chang J."/>
            <person name="Pedulla M.L."/>
            <person name="Ford M.E."/>
            <person name="Houtz J.M."/>
            <person name="Jiang W."/>
            <person name="Chiu W."/>
            <person name="Hatfull G.F."/>
            <person name="Hendrix R.W."/>
            <person name="King J."/>
        </authorList>
    </citation>
    <scope>NUCLEOTIDE SEQUENCE</scope>
</reference>
<dbReference type="Gene3D" id="3.40.91.30">
    <property type="match status" value="1"/>
</dbReference>
<dbReference type="KEGG" id="vg:5220191"/>
<dbReference type="EMBL" id="EF372997">
    <property type="protein sequence ID" value="ABP87929.1"/>
    <property type="molecule type" value="Genomic_DNA"/>
</dbReference>
<dbReference type="SUPFAM" id="SSF52980">
    <property type="entry name" value="Restriction endonuclease-like"/>
    <property type="match status" value="1"/>
</dbReference>
<dbReference type="InterPro" id="IPR008029">
    <property type="entry name" value="Phage_T7_Gp3_endoDNaseI"/>
</dbReference>
<organism evidence="1 2">
    <name type="scientific">Synechococcus phage Syn5</name>
    <dbReference type="NCBI Taxonomy" id="2914003"/>
    <lineage>
        <taxon>Viruses</taxon>
        <taxon>Duplodnaviria</taxon>
        <taxon>Heunggongvirae</taxon>
        <taxon>Uroviricota</taxon>
        <taxon>Caudoviricetes</taxon>
        <taxon>Autographivirales</taxon>
        <taxon>Voetvirus</taxon>
        <taxon>Voetvirus syn5</taxon>
    </lineage>
</organism>
<evidence type="ECO:0000313" key="1">
    <source>
        <dbReference type="EMBL" id="ABP87929.1"/>
    </source>
</evidence>
<keyword evidence="1" id="KW-0255">Endonuclease</keyword>
<keyword evidence="1" id="KW-0540">Nuclease</keyword>
<dbReference type="GeneID" id="5220191"/>
<dbReference type="GO" id="GO:0016032">
    <property type="term" value="P:viral process"/>
    <property type="evidence" value="ECO:0007669"/>
    <property type="project" value="InterPro"/>
</dbReference>
<evidence type="ECO:0000313" key="2">
    <source>
        <dbReference type="Proteomes" id="UP000000241"/>
    </source>
</evidence>
<dbReference type="InterPro" id="IPR011335">
    <property type="entry name" value="Restrct_endonuc-II-like"/>
</dbReference>
<dbReference type="CDD" id="cd22324">
    <property type="entry name" value="Endonuclease_I"/>
    <property type="match status" value="1"/>
</dbReference>
<keyword evidence="1" id="KW-0378">Hydrolase</keyword>
<dbReference type="GO" id="GO:0008833">
    <property type="term" value="F:deoxyribonuclease IV (phage-T4-induced) activity"/>
    <property type="evidence" value="ECO:0007669"/>
    <property type="project" value="InterPro"/>
</dbReference>
<dbReference type="Proteomes" id="UP000000241">
    <property type="component" value="Segment"/>
</dbReference>
<dbReference type="GO" id="GO:0015074">
    <property type="term" value="P:DNA integration"/>
    <property type="evidence" value="ECO:0007669"/>
    <property type="project" value="InterPro"/>
</dbReference>
<keyword evidence="2" id="KW-1185">Reference proteome</keyword>
<sequence length="118" mass="13828">MPAFRSGLEDRFSKFLDKQGVAYLFEAEKFSYVTESKYTPDFFLQSGVIIECKGFFKPSDRRKMLAVKAQHPELDIRFVFQRNNTLSKQSKTTYGAWADKHGFPWCIYPDIPESWLKP</sequence>
<accession>A4ZRA3</accession>
<protein>
    <submittedName>
        <fullName evidence="1">Endonuclease</fullName>
    </submittedName>
</protein>
<name>A4ZRA3_9CAUD</name>
<dbReference type="RefSeq" id="YP_001285431.1">
    <property type="nucleotide sequence ID" value="NC_009531.1"/>
</dbReference>
<dbReference type="OrthoDB" id="17050at10239"/>